<evidence type="ECO:0000256" key="1">
    <source>
        <dbReference type="SAM" id="MobiDB-lite"/>
    </source>
</evidence>
<dbReference type="Proteomes" id="UP000322981">
    <property type="component" value="Unassembled WGS sequence"/>
</dbReference>
<keyword evidence="2" id="KW-0472">Membrane</keyword>
<reference evidence="3 4" key="1">
    <citation type="submission" date="2019-09" db="EMBL/GenBank/DDBJ databases">
        <title>Whole-genome sequence of the purple sulfur bacterium Thiohalocapsa marina DSM 19078.</title>
        <authorList>
            <person name="Kyndt J.A."/>
            <person name="Meyer T.E."/>
        </authorList>
    </citation>
    <scope>NUCLEOTIDE SEQUENCE [LARGE SCALE GENOMIC DNA]</scope>
    <source>
        <strain evidence="3 4">DSM 19078</strain>
    </source>
</reference>
<comment type="caution">
    <text evidence="3">The sequence shown here is derived from an EMBL/GenBank/DDBJ whole genome shotgun (WGS) entry which is preliminary data.</text>
</comment>
<dbReference type="EMBL" id="VWXX01000063">
    <property type="protein sequence ID" value="KAA6181743.1"/>
    <property type="molecule type" value="Genomic_DNA"/>
</dbReference>
<protein>
    <submittedName>
        <fullName evidence="3">DUF58 domain-containing protein</fullName>
    </submittedName>
</protein>
<accession>A0A5M8FA84</accession>
<dbReference type="PANTHER" id="PTHR34351">
    <property type="entry name" value="SLR1927 PROTEIN-RELATED"/>
    <property type="match status" value="1"/>
</dbReference>
<dbReference type="PANTHER" id="PTHR34351:SF1">
    <property type="entry name" value="SLR1927 PROTEIN"/>
    <property type="match status" value="1"/>
</dbReference>
<proteinExistence type="predicted"/>
<keyword evidence="2" id="KW-1133">Transmembrane helix</keyword>
<name>A0A5M8FA84_9GAMM</name>
<dbReference type="RefSeq" id="WP_150094958.1">
    <property type="nucleotide sequence ID" value="NZ_JBFUOH010000013.1"/>
</dbReference>
<evidence type="ECO:0000256" key="2">
    <source>
        <dbReference type="SAM" id="Phobius"/>
    </source>
</evidence>
<feature type="region of interest" description="Disordered" evidence="1">
    <location>
        <begin position="208"/>
        <end position="260"/>
    </location>
</feature>
<feature type="transmembrane region" description="Helical" evidence="2">
    <location>
        <begin position="51"/>
        <end position="74"/>
    </location>
</feature>
<evidence type="ECO:0000313" key="4">
    <source>
        <dbReference type="Proteomes" id="UP000322981"/>
    </source>
</evidence>
<feature type="transmembrane region" description="Helical" evidence="2">
    <location>
        <begin position="80"/>
        <end position="101"/>
    </location>
</feature>
<dbReference type="AlphaFoldDB" id="A0A5M8FA84"/>
<dbReference type="OrthoDB" id="5298497at2"/>
<keyword evidence="2" id="KW-0812">Transmembrane</keyword>
<feature type="region of interest" description="Disordered" evidence="1">
    <location>
        <begin position="1"/>
        <end position="21"/>
    </location>
</feature>
<keyword evidence="4" id="KW-1185">Reference proteome</keyword>
<organism evidence="3 4">
    <name type="scientific">Thiohalocapsa marina</name>
    <dbReference type="NCBI Taxonomy" id="424902"/>
    <lineage>
        <taxon>Bacteria</taxon>
        <taxon>Pseudomonadati</taxon>
        <taxon>Pseudomonadota</taxon>
        <taxon>Gammaproteobacteria</taxon>
        <taxon>Chromatiales</taxon>
        <taxon>Chromatiaceae</taxon>
        <taxon>Thiohalocapsa</taxon>
    </lineage>
</organism>
<evidence type="ECO:0000313" key="3">
    <source>
        <dbReference type="EMBL" id="KAA6181743.1"/>
    </source>
</evidence>
<gene>
    <name evidence="3" type="ORF">F2Q65_18945</name>
</gene>
<feature type="compositionally biased region" description="Basic residues" evidence="1">
    <location>
        <begin position="1"/>
        <end position="10"/>
    </location>
</feature>
<sequence length="365" mass="39576">MSRRKRRRSGGHTNAGTPADGVPALLRPMLRWIERLPPATGAEADTHGRRIYILPTGAGLGYAAILLATLLGSLNYQNNLGLLLTFLMVSVSLVSMHHCWFQLLGLRVAARNAAPVFCGQPAVFPLRITEQRNRSRLGLCVGSAAGIELPAAGTVQVTLRVPTQQRGDLALEPVLLATAYPFGLLRAWTRLPLRASVLVYPRPAEQAPAPARITADRSDKARKKPAKQDLISQDSTGDRGAGGDDFIGPRPYRPGDSPRRLDWKALARGRGLVVKEFGSEQGSRVLVDWYALGVEDSETRLSLLTTQALRAHAQGGLWALRLPGTEIAPGRGDRHLHRCLAALARWPEADGRAPDLPPHDRPAHG</sequence>